<dbReference type="Proteomes" id="UP000030746">
    <property type="component" value="Unassembled WGS sequence"/>
</dbReference>
<reference evidence="6 7" key="1">
    <citation type="journal article" date="2013" name="Nature">
        <title>Insights into bilaterian evolution from three spiralian genomes.</title>
        <authorList>
            <person name="Simakov O."/>
            <person name="Marletaz F."/>
            <person name="Cho S.J."/>
            <person name="Edsinger-Gonzales E."/>
            <person name="Havlak P."/>
            <person name="Hellsten U."/>
            <person name="Kuo D.H."/>
            <person name="Larsson T."/>
            <person name="Lv J."/>
            <person name="Arendt D."/>
            <person name="Savage R."/>
            <person name="Osoegawa K."/>
            <person name="de Jong P."/>
            <person name="Grimwood J."/>
            <person name="Chapman J.A."/>
            <person name="Shapiro H."/>
            <person name="Aerts A."/>
            <person name="Otillar R.P."/>
            <person name="Terry A.Y."/>
            <person name="Boore J.L."/>
            <person name="Grigoriev I.V."/>
            <person name="Lindberg D.R."/>
            <person name="Seaver E.C."/>
            <person name="Weisblat D.A."/>
            <person name="Putnam N.H."/>
            <person name="Rokhsar D.S."/>
        </authorList>
    </citation>
    <scope>NUCLEOTIDE SEQUENCE [LARGE SCALE GENOMIC DNA]</scope>
</reference>
<evidence type="ECO:0000256" key="1">
    <source>
        <dbReference type="ARBA" id="ARBA00022723"/>
    </source>
</evidence>
<evidence type="ECO:0000256" key="3">
    <source>
        <dbReference type="ARBA" id="ARBA00022771"/>
    </source>
</evidence>
<dbReference type="HOGENOM" id="CLU_091737_1_0_1"/>
<dbReference type="Gene3D" id="2.60.120.920">
    <property type="match status" value="1"/>
</dbReference>
<organism evidence="6 7">
    <name type="scientific">Lottia gigantea</name>
    <name type="common">Giant owl limpet</name>
    <dbReference type="NCBI Taxonomy" id="225164"/>
    <lineage>
        <taxon>Eukaryota</taxon>
        <taxon>Metazoa</taxon>
        <taxon>Spiralia</taxon>
        <taxon>Lophotrochozoa</taxon>
        <taxon>Mollusca</taxon>
        <taxon>Gastropoda</taxon>
        <taxon>Patellogastropoda</taxon>
        <taxon>Lottioidea</taxon>
        <taxon>Lottiidae</taxon>
        <taxon>Lottia</taxon>
    </lineage>
</organism>
<protein>
    <recommendedName>
        <fullName evidence="5">NHR domain-containing protein</fullName>
    </recommendedName>
</protein>
<proteinExistence type="predicted"/>
<dbReference type="InterPro" id="IPR043136">
    <property type="entry name" value="B30.2/SPRY_sf"/>
</dbReference>
<dbReference type="OMA" id="RYEGYCW"/>
<dbReference type="GO" id="GO:0061630">
    <property type="term" value="F:ubiquitin protein ligase activity"/>
    <property type="evidence" value="ECO:0007669"/>
    <property type="project" value="TreeGrafter"/>
</dbReference>
<dbReference type="STRING" id="225164.V4BCR4"/>
<dbReference type="SMART" id="SM00588">
    <property type="entry name" value="NEUZ"/>
    <property type="match status" value="1"/>
</dbReference>
<dbReference type="GO" id="GO:0008270">
    <property type="term" value="F:zinc ion binding"/>
    <property type="evidence" value="ECO:0007669"/>
    <property type="project" value="UniProtKB-KW"/>
</dbReference>
<dbReference type="InterPro" id="IPR037962">
    <property type="entry name" value="Neuralized"/>
</dbReference>
<evidence type="ECO:0000259" key="5">
    <source>
        <dbReference type="PROSITE" id="PS51065"/>
    </source>
</evidence>
<evidence type="ECO:0000313" key="6">
    <source>
        <dbReference type="EMBL" id="ESP05511.1"/>
    </source>
</evidence>
<dbReference type="GeneID" id="20235663"/>
<dbReference type="PANTHER" id="PTHR12429:SF6">
    <property type="entry name" value="PROTEIN NEURALIZED"/>
    <property type="match status" value="1"/>
</dbReference>
<dbReference type="AlphaFoldDB" id="V4BCR4"/>
<dbReference type="OrthoDB" id="6078042at2759"/>
<dbReference type="KEGG" id="lgi:LOTGIDRAFT_152366"/>
<dbReference type="EMBL" id="KB199650">
    <property type="protein sequence ID" value="ESP05511.1"/>
    <property type="molecule type" value="Genomic_DNA"/>
</dbReference>
<name>V4BCR4_LOTGI</name>
<keyword evidence="3" id="KW-0863">Zinc-finger</keyword>
<evidence type="ECO:0000256" key="4">
    <source>
        <dbReference type="ARBA" id="ARBA00022833"/>
    </source>
</evidence>
<evidence type="ECO:0000256" key="2">
    <source>
        <dbReference type="ARBA" id="ARBA00022737"/>
    </source>
</evidence>
<keyword evidence="1" id="KW-0479">Metal-binding</keyword>
<dbReference type="FunFam" id="2.60.120.920:FF:000005">
    <property type="entry name" value="Putative E3 ubiquitin-protein ligase NEURL1B"/>
    <property type="match status" value="1"/>
</dbReference>
<gene>
    <name evidence="6" type="ORF">LOTGIDRAFT_152366</name>
</gene>
<dbReference type="RefSeq" id="XP_009044056.1">
    <property type="nucleotide sequence ID" value="XM_009045808.1"/>
</dbReference>
<dbReference type="CTD" id="20235663"/>
<keyword evidence="2" id="KW-0677">Repeat</keyword>
<dbReference type="PROSITE" id="PS51065">
    <property type="entry name" value="NHR"/>
    <property type="match status" value="1"/>
</dbReference>
<dbReference type="Pfam" id="PF07177">
    <property type="entry name" value="Neuralized"/>
    <property type="match status" value="1"/>
</dbReference>
<accession>V4BCR4</accession>
<dbReference type="InterPro" id="IPR006573">
    <property type="entry name" value="NHR_dom"/>
</dbReference>
<keyword evidence="4" id="KW-0862">Zinc</keyword>
<dbReference type="PANTHER" id="PTHR12429">
    <property type="entry name" value="NEURALIZED"/>
    <property type="match status" value="1"/>
</dbReference>
<keyword evidence="7" id="KW-1185">Reference proteome</keyword>
<evidence type="ECO:0000313" key="7">
    <source>
        <dbReference type="Proteomes" id="UP000030746"/>
    </source>
</evidence>
<feature type="domain" description="NHR" evidence="5">
    <location>
        <begin position="1"/>
        <end position="155"/>
    </location>
</feature>
<sequence length="171" mass="19213">MKFHHVCGEAVRISDDYKSASRSDHSFSHGIVFCDAPIKLNQHVSLELKCTSLWSGALRIGVTSQNPNTLHSSDLPKYAFPDLAQKEGYWVRPVNENETFTGMKIIIYINAIGQLHLFMNNQHRGVYISNLPTNQNLWLLFDLYGTTKAITLVPSVNAFNSEVVSTTNQSQ</sequence>